<accession>A0AAD2HEF3</accession>
<dbReference type="SUPFAM" id="SSF46689">
    <property type="entry name" value="Homeodomain-like"/>
    <property type="match status" value="1"/>
</dbReference>
<feature type="domain" description="Transposase Tc1-like" evidence="1">
    <location>
        <begin position="73"/>
        <end position="138"/>
    </location>
</feature>
<dbReference type="Proteomes" id="UP001295794">
    <property type="component" value="Unassembled WGS sequence"/>
</dbReference>
<dbReference type="GO" id="GO:0006313">
    <property type="term" value="P:DNA transposition"/>
    <property type="evidence" value="ECO:0007669"/>
    <property type="project" value="InterPro"/>
</dbReference>
<dbReference type="InterPro" id="IPR052338">
    <property type="entry name" value="Transposase_5"/>
</dbReference>
<gene>
    <name evidence="3" type="ORF">MYCIT1_LOCUS18401</name>
</gene>
<dbReference type="InterPro" id="IPR038717">
    <property type="entry name" value="Tc1-like_DDE_dom"/>
</dbReference>
<comment type="caution">
    <text evidence="3">The sequence shown here is derived from an EMBL/GenBank/DDBJ whole genome shotgun (WGS) entry which is preliminary data.</text>
</comment>
<dbReference type="AlphaFoldDB" id="A0AAD2HEF3"/>
<dbReference type="PANTHER" id="PTHR23022:SF135">
    <property type="entry name" value="SI:DKEY-77F5.3"/>
    <property type="match status" value="1"/>
</dbReference>
<proteinExistence type="predicted"/>
<evidence type="ECO:0000313" key="4">
    <source>
        <dbReference type="Proteomes" id="UP001295794"/>
    </source>
</evidence>
<organism evidence="3 4">
    <name type="scientific">Mycena citricolor</name>
    <dbReference type="NCBI Taxonomy" id="2018698"/>
    <lineage>
        <taxon>Eukaryota</taxon>
        <taxon>Fungi</taxon>
        <taxon>Dikarya</taxon>
        <taxon>Basidiomycota</taxon>
        <taxon>Agaricomycotina</taxon>
        <taxon>Agaricomycetes</taxon>
        <taxon>Agaricomycetidae</taxon>
        <taxon>Agaricales</taxon>
        <taxon>Marasmiineae</taxon>
        <taxon>Mycenaceae</taxon>
        <taxon>Mycena</taxon>
    </lineage>
</organism>
<dbReference type="EMBL" id="CAVNYO010000183">
    <property type="protein sequence ID" value="CAK5272627.1"/>
    <property type="molecule type" value="Genomic_DNA"/>
</dbReference>
<sequence length="353" mass="40400">MPKISSHPRHSEEKKNQFIGAMLVQPDIKSHAARFGIPYETARKIWKKYRDTGSAKNRPPSGRPKKVTGEMEANIIQTARENRRMPFGDIGNMMDPPISDTAVGKVLDSVGMHRRVARHVPFLTEMHKEDRLEWATANKGRSMRAWEKIMWSDECYVHLNGTSGRVWVTRTSDEVYEESCLVPAFKQSPVRVMVWGCIAHGWKGPLVILKYPGGKGSGMTAERYQDQVLKPHLMNAINELRQQRSRRVKIQFQQDGASSHTAHSSIDWLENHKIPIFLHPANSPDLSPIEPVWHELKKCIRARILRPTTFESLKTAILEEWEKLPIEDINKYTGTMVNRVQAVLDAEGGHTRY</sequence>
<dbReference type="PANTHER" id="PTHR23022">
    <property type="entry name" value="TRANSPOSABLE ELEMENT-RELATED"/>
    <property type="match status" value="1"/>
</dbReference>
<dbReference type="InterPro" id="IPR036397">
    <property type="entry name" value="RNaseH_sf"/>
</dbReference>
<reference evidence="3" key="1">
    <citation type="submission" date="2023-11" db="EMBL/GenBank/DDBJ databases">
        <authorList>
            <person name="De Vega J J."/>
            <person name="De Vega J J."/>
        </authorList>
    </citation>
    <scope>NUCLEOTIDE SEQUENCE</scope>
</reference>
<evidence type="ECO:0000259" key="1">
    <source>
        <dbReference type="Pfam" id="PF01498"/>
    </source>
</evidence>
<keyword evidence="4" id="KW-1185">Reference proteome</keyword>
<evidence type="ECO:0000313" key="3">
    <source>
        <dbReference type="EMBL" id="CAK5272627.1"/>
    </source>
</evidence>
<evidence type="ECO:0000259" key="2">
    <source>
        <dbReference type="Pfam" id="PF13358"/>
    </source>
</evidence>
<dbReference type="GO" id="GO:0003677">
    <property type="term" value="F:DNA binding"/>
    <property type="evidence" value="ECO:0007669"/>
    <property type="project" value="InterPro"/>
</dbReference>
<evidence type="ECO:0008006" key="5">
    <source>
        <dbReference type="Google" id="ProtNLM"/>
    </source>
</evidence>
<dbReference type="GO" id="GO:0015074">
    <property type="term" value="P:DNA integration"/>
    <property type="evidence" value="ECO:0007669"/>
    <property type="project" value="InterPro"/>
</dbReference>
<dbReference type="Pfam" id="PF13358">
    <property type="entry name" value="DDE_3"/>
    <property type="match status" value="1"/>
</dbReference>
<dbReference type="Gene3D" id="3.30.420.10">
    <property type="entry name" value="Ribonuclease H-like superfamily/Ribonuclease H"/>
    <property type="match status" value="1"/>
</dbReference>
<feature type="domain" description="Tc1-like transposase DDE" evidence="2">
    <location>
        <begin position="227"/>
        <end position="303"/>
    </location>
</feature>
<name>A0AAD2HEF3_9AGAR</name>
<dbReference type="Pfam" id="PF01498">
    <property type="entry name" value="HTH_Tnp_Tc3_2"/>
    <property type="match status" value="1"/>
</dbReference>
<protein>
    <recommendedName>
        <fullName evidence="5">Transposase</fullName>
    </recommendedName>
</protein>
<dbReference type="InterPro" id="IPR009057">
    <property type="entry name" value="Homeodomain-like_sf"/>
</dbReference>
<dbReference type="InterPro" id="IPR002492">
    <property type="entry name" value="Transposase_Tc1-like"/>
</dbReference>